<evidence type="ECO:0000313" key="2">
    <source>
        <dbReference type="Proteomes" id="UP000655225"/>
    </source>
</evidence>
<protein>
    <submittedName>
        <fullName evidence="1">Uncharacterized protein</fullName>
    </submittedName>
</protein>
<keyword evidence="2" id="KW-1185">Reference proteome</keyword>
<name>A0A835DFB1_TETSI</name>
<organism evidence="1 2">
    <name type="scientific">Tetracentron sinense</name>
    <name type="common">Spur-leaf</name>
    <dbReference type="NCBI Taxonomy" id="13715"/>
    <lineage>
        <taxon>Eukaryota</taxon>
        <taxon>Viridiplantae</taxon>
        <taxon>Streptophyta</taxon>
        <taxon>Embryophyta</taxon>
        <taxon>Tracheophyta</taxon>
        <taxon>Spermatophyta</taxon>
        <taxon>Magnoliopsida</taxon>
        <taxon>Trochodendrales</taxon>
        <taxon>Trochodendraceae</taxon>
        <taxon>Tetracentron</taxon>
    </lineage>
</organism>
<proteinExistence type="predicted"/>
<dbReference type="OrthoDB" id="411991at2759"/>
<gene>
    <name evidence="1" type="ORF">HHK36_017090</name>
</gene>
<comment type="caution">
    <text evidence="1">The sequence shown here is derived from an EMBL/GenBank/DDBJ whole genome shotgun (WGS) entry which is preliminary data.</text>
</comment>
<dbReference type="OMA" id="CECIKRY"/>
<dbReference type="EMBL" id="JABCRI010000011">
    <property type="protein sequence ID" value="KAF8398164.1"/>
    <property type="molecule type" value="Genomic_DNA"/>
</dbReference>
<evidence type="ECO:0000313" key="1">
    <source>
        <dbReference type="EMBL" id="KAF8398164.1"/>
    </source>
</evidence>
<sequence>MPSFPSPGSVTICEINRDFITCESLSDDRAVDTYGKVLGVVFSPVPFQSDVLLLPNSEQGSEQGVVESVPKRGLATLRVILSDSLKRFFPRNDVNLLPEVDLQGVNWHQHKHILAFISGPNQVTVRDYEDSG</sequence>
<dbReference type="AlphaFoldDB" id="A0A835DFB1"/>
<reference evidence="1 2" key="1">
    <citation type="submission" date="2020-04" db="EMBL/GenBank/DDBJ databases">
        <title>Plant Genome Project.</title>
        <authorList>
            <person name="Zhang R.-G."/>
        </authorList>
    </citation>
    <scope>NUCLEOTIDE SEQUENCE [LARGE SCALE GENOMIC DNA]</scope>
    <source>
        <strain evidence="1">YNK0</strain>
        <tissue evidence="1">Leaf</tissue>
    </source>
</reference>
<accession>A0A835DFB1</accession>
<dbReference type="Proteomes" id="UP000655225">
    <property type="component" value="Unassembled WGS sequence"/>
</dbReference>